<reference evidence="6" key="2">
    <citation type="submission" date="2021-01" db="UniProtKB">
        <authorList>
            <consortium name="EnsemblMetazoa"/>
        </authorList>
    </citation>
    <scope>IDENTIFICATION</scope>
</reference>
<reference evidence="7" key="1">
    <citation type="submission" date="2015-02" db="EMBL/GenBank/DDBJ databases">
        <title>Genome sequencing for Strongylocentrotus purpuratus.</title>
        <authorList>
            <person name="Murali S."/>
            <person name="Liu Y."/>
            <person name="Vee V."/>
            <person name="English A."/>
            <person name="Wang M."/>
            <person name="Skinner E."/>
            <person name="Han Y."/>
            <person name="Muzny D.M."/>
            <person name="Worley K.C."/>
            <person name="Gibbs R.A."/>
        </authorList>
    </citation>
    <scope>NUCLEOTIDE SEQUENCE</scope>
</reference>
<dbReference type="InterPro" id="IPR051008">
    <property type="entry name" value="Telomere_Capping_Maintenance"/>
</dbReference>
<keyword evidence="2" id="KW-0812">Transmembrane</keyword>
<dbReference type="GO" id="GO:0016020">
    <property type="term" value="C:membrane"/>
    <property type="evidence" value="ECO:0007669"/>
    <property type="project" value="UniProtKB-SubCell"/>
</dbReference>
<name>A0A7M7HKE2_STRPU</name>
<evidence type="ECO:0000256" key="3">
    <source>
        <dbReference type="ARBA" id="ARBA00022989"/>
    </source>
</evidence>
<protein>
    <submittedName>
        <fullName evidence="6">Uncharacterized protein</fullName>
    </submittedName>
</protein>
<dbReference type="RefSeq" id="XP_011675304.1">
    <property type="nucleotide sequence ID" value="XM_011677002.2"/>
</dbReference>
<dbReference type="GeneID" id="115917981"/>
<feature type="chain" id="PRO_5029623874" evidence="5">
    <location>
        <begin position="23"/>
        <end position="473"/>
    </location>
</feature>
<accession>A0A7M7HKE2</accession>
<comment type="subcellular location">
    <subcellularLocation>
        <location evidence="1">Membrane</location>
    </subcellularLocation>
</comment>
<dbReference type="OrthoDB" id="10017021at2759"/>
<dbReference type="GO" id="GO:0008081">
    <property type="term" value="F:phosphoric diester hydrolase activity"/>
    <property type="evidence" value="ECO:0007669"/>
    <property type="project" value="InterPro"/>
</dbReference>
<dbReference type="Proteomes" id="UP000007110">
    <property type="component" value="Unassembled WGS sequence"/>
</dbReference>
<proteinExistence type="predicted"/>
<dbReference type="AlphaFoldDB" id="A0A7M7HKE2"/>
<keyword evidence="7" id="KW-1185">Reference proteome</keyword>
<dbReference type="PANTHER" id="PTHR35518">
    <property type="entry name" value="MAINTENANCE OF TELOMOERE CAPPING"/>
    <property type="match status" value="1"/>
</dbReference>
<dbReference type="InParanoid" id="A0A7M7HKE2"/>
<evidence type="ECO:0000256" key="2">
    <source>
        <dbReference type="ARBA" id="ARBA00022692"/>
    </source>
</evidence>
<evidence type="ECO:0000256" key="1">
    <source>
        <dbReference type="ARBA" id="ARBA00004370"/>
    </source>
</evidence>
<evidence type="ECO:0000256" key="5">
    <source>
        <dbReference type="SAM" id="SignalP"/>
    </source>
</evidence>
<sequence length="473" mass="53311">MEINLLPIFISISQVLIGSTSGAQCIGLSADVVCECDGYGRCMKGTLEIDPWLQFALKTQREIQIDLAIDRMQIFDAHNAFNNRAYGVAYGANDTCQWPPPYDNVCLGWANHEFSIIDMLNMGVRAVEIDNWYCDGEMRIAHLGTERAIGCGEFNVLFSDVIADIGQWMHEPGHENDFIRIYINEKYDQGYDDEVNGPLERYLGHDEILSPADLRDTYRGVYPTLRRMREDGKRVFVVSGGDTLHQGKYIHVGQCDGSGENKFTNYPQCGDKTETYCRRFRGDATHYVFGAIYDGPTAVGAITDMSEMVKCRINLIATDMVTPQLMKTGVYTWAYGEPSLQLDEDSCVMLNHEDFRWYTSPDCDQSLSYACQSSTDPNDWLVSESTGPYDVTRDMCPIGYKFSLPHNGFRQQKLKEAMQESSVWLNFTPWLTGNFPVTEAPLTSPSGNSAYNFKPTWTSSLVVFLTAAVSLMF</sequence>
<dbReference type="KEGG" id="spu:115917981"/>
<keyword evidence="4" id="KW-0472">Membrane</keyword>
<dbReference type="InterPro" id="IPR017946">
    <property type="entry name" value="PLC-like_Pdiesterase_TIM-brl"/>
</dbReference>
<dbReference type="InterPro" id="IPR016187">
    <property type="entry name" value="CTDL_fold"/>
</dbReference>
<evidence type="ECO:0000256" key="4">
    <source>
        <dbReference type="ARBA" id="ARBA00023136"/>
    </source>
</evidence>
<dbReference type="PANTHER" id="PTHR35518:SF2">
    <property type="entry name" value="MAINTENANCE OF TELOMERE CAPPING PROTEIN 6"/>
    <property type="match status" value="1"/>
</dbReference>
<keyword evidence="5" id="KW-0732">Signal</keyword>
<dbReference type="Gene3D" id="3.20.20.190">
    <property type="entry name" value="Phosphatidylinositol (PI) phosphodiesterase"/>
    <property type="match status" value="1"/>
</dbReference>
<dbReference type="EnsemblMetazoa" id="XM_011677002">
    <property type="protein sequence ID" value="XP_011675304"/>
    <property type="gene ID" value="LOC115917981"/>
</dbReference>
<dbReference type="SUPFAM" id="SSF51695">
    <property type="entry name" value="PLC-like phosphodiesterases"/>
    <property type="match status" value="1"/>
</dbReference>
<dbReference type="SUPFAM" id="SSF56436">
    <property type="entry name" value="C-type lectin-like"/>
    <property type="match status" value="1"/>
</dbReference>
<dbReference type="PROSITE" id="PS50007">
    <property type="entry name" value="PIPLC_X_DOMAIN"/>
    <property type="match status" value="1"/>
</dbReference>
<keyword evidence="3" id="KW-1133">Transmembrane helix</keyword>
<evidence type="ECO:0000313" key="7">
    <source>
        <dbReference type="Proteomes" id="UP000007110"/>
    </source>
</evidence>
<organism evidence="6 7">
    <name type="scientific">Strongylocentrotus purpuratus</name>
    <name type="common">Purple sea urchin</name>
    <dbReference type="NCBI Taxonomy" id="7668"/>
    <lineage>
        <taxon>Eukaryota</taxon>
        <taxon>Metazoa</taxon>
        <taxon>Echinodermata</taxon>
        <taxon>Eleutherozoa</taxon>
        <taxon>Echinozoa</taxon>
        <taxon>Echinoidea</taxon>
        <taxon>Euechinoidea</taxon>
        <taxon>Echinacea</taxon>
        <taxon>Camarodonta</taxon>
        <taxon>Echinidea</taxon>
        <taxon>Strongylocentrotidae</taxon>
        <taxon>Strongylocentrotus</taxon>
    </lineage>
</organism>
<feature type="signal peptide" evidence="5">
    <location>
        <begin position="1"/>
        <end position="22"/>
    </location>
</feature>
<evidence type="ECO:0000313" key="6">
    <source>
        <dbReference type="EnsemblMetazoa" id="XP_011675304"/>
    </source>
</evidence>
<dbReference type="GO" id="GO:0006629">
    <property type="term" value="P:lipid metabolic process"/>
    <property type="evidence" value="ECO:0007669"/>
    <property type="project" value="InterPro"/>
</dbReference>